<protein>
    <recommendedName>
        <fullName evidence="6">DUF4352 domain-containing protein</fullName>
    </recommendedName>
</protein>
<dbReference type="PROSITE" id="PS51257">
    <property type="entry name" value="PROKAR_LIPOPROTEIN"/>
    <property type="match status" value="1"/>
</dbReference>
<organism evidence="4 5">
    <name type="scientific">Streptacidiphilus monticola</name>
    <dbReference type="NCBI Taxonomy" id="2161674"/>
    <lineage>
        <taxon>Bacteria</taxon>
        <taxon>Bacillati</taxon>
        <taxon>Actinomycetota</taxon>
        <taxon>Actinomycetes</taxon>
        <taxon>Kitasatosporales</taxon>
        <taxon>Streptomycetaceae</taxon>
        <taxon>Streptacidiphilus</taxon>
    </lineage>
</organism>
<name>A0ABW1G6B3_9ACTN</name>
<evidence type="ECO:0000256" key="3">
    <source>
        <dbReference type="SAM" id="SignalP"/>
    </source>
</evidence>
<evidence type="ECO:0000313" key="5">
    <source>
        <dbReference type="Proteomes" id="UP001596174"/>
    </source>
</evidence>
<comment type="caution">
    <text evidence="4">The sequence shown here is derived from an EMBL/GenBank/DDBJ whole genome shotgun (WGS) entry which is preliminary data.</text>
</comment>
<dbReference type="RefSeq" id="WP_380587026.1">
    <property type="nucleotide sequence ID" value="NZ_JBHSQJ010000104.1"/>
</dbReference>
<accession>A0ABW1G6B3</accession>
<feature type="chain" id="PRO_5045967781" description="DUF4352 domain-containing protein" evidence="3">
    <location>
        <begin position="20"/>
        <end position="207"/>
    </location>
</feature>
<evidence type="ECO:0000256" key="1">
    <source>
        <dbReference type="ARBA" id="ARBA00022729"/>
    </source>
</evidence>
<feature type="signal peptide" evidence="3">
    <location>
        <begin position="1"/>
        <end position="19"/>
    </location>
</feature>
<keyword evidence="5" id="KW-1185">Reference proteome</keyword>
<dbReference type="EMBL" id="JBHSQJ010000104">
    <property type="protein sequence ID" value="MFC5910231.1"/>
    <property type="molecule type" value="Genomic_DNA"/>
</dbReference>
<dbReference type="Gene3D" id="2.60.40.1240">
    <property type="match status" value="1"/>
</dbReference>
<dbReference type="InterPro" id="IPR029050">
    <property type="entry name" value="Immunoprotect_excell_Ig-like"/>
</dbReference>
<feature type="compositionally biased region" description="Low complexity" evidence="2">
    <location>
        <begin position="32"/>
        <end position="55"/>
    </location>
</feature>
<sequence length="207" mass="21194">MKRTVAFVAAGCLGLAALAGCDSGAKVTNSLTAPATPSESATAPAPESSPPATAEQPTSPTAVTTRPATVGDTLTIKGQIAGNKITVTLLKVTDPVTANNDFESPDPGKHWVGLKFRVTNSGTNVYDDSPENDITGYTTADEQFTNAFVSGINEGALLDPSASFRLAPGESAVGYVVVELPTGAHVGRVIYTPASGTSNVSAEWKVR</sequence>
<evidence type="ECO:0000256" key="2">
    <source>
        <dbReference type="SAM" id="MobiDB-lite"/>
    </source>
</evidence>
<feature type="region of interest" description="Disordered" evidence="2">
    <location>
        <begin position="32"/>
        <end position="67"/>
    </location>
</feature>
<evidence type="ECO:0008006" key="6">
    <source>
        <dbReference type="Google" id="ProtNLM"/>
    </source>
</evidence>
<keyword evidence="1 3" id="KW-0732">Signal</keyword>
<dbReference type="Proteomes" id="UP001596174">
    <property type="component" value="Unassembled WGS sequence"/>
</dbReference>
<feature type="compositionally biased region" description="Polar residues" evidence="2">
    <location>
        <begin position="56"/>
        <end position="67"/>
    </location>
</feature>
<proteinExistence type="predicted"/>
<evidence type="ECO:0000313" key="4">
    <source>
        <dbReference type="EMBL" id="MFC5910231.1"/>
    </source>
</evidence>
<gene>
    <name evidence="4" type="ORF">ACFP3V_23795</name>
</gene>
<reference evidence="5" key="1">
    <citation type="journal article" date="2019" name="Int. J. Syst. Evol. Microbiol.">
        <title>The Global Catalogue of Microorganisms (GCM) 10K type strain sequencing project: providing services to taxonomists for standard genome sequencing and annotation.</title>
        <authorList>
            <consortium name="The Broad Institute Genomics Platform"/>
            <consortium name="The Broad Institute Genome Sequencing Center for Infectious Disease"/>
            <person name="Wu L."/>
            <person name="Ma J."/>
        </authorList>
    </citation>
    <scope>NUCLEOTIDE SEQUENCE [LARGE SCALE GENOMIC DNA]</scope>
    <source>
        <strain evidence="5">JCM 4816</strain>
    </source>
</reference>